<dbReference type="OrthoDB" id="1699231at2759"/>
<accession>A0A433DEL7</accession>
<evidence type="ECO:0000256" key="6">
    <source>
        <dbReference type="ARBA" id="ARBA00022837"/>
    </source>
</evidence>
<dbReference type="PANTHER" id="PTHR31503">
    <property type="entry name" value="VACUOLAR CALCIUM ION TRANSPORTER"/>
    <property type="match status" value="1"/>
</dbReference>
<feature type="non-terminal residue" evidence="13">
    <location>
        <position position="1"/>
    </location>
</feature>
<feature type="transmembrane region" description="Helical" evidence="10">
    <location>
        <begin position="377"/>
        <end position="398"/>
    </location>
</feature>
<reference evidence="13 14" key="1">
    <citation type="journal article" date="2018" name="New Phytol.">
        <title>Phylogenomics of Endogonaceae and evolution of mycorrhizas within Mucoromycota.</title>
        <authorList>
            <person name="Chang Y."/>
            <person name="Desiro A."/>
            <person name="Na H."/>
            <person name="Sandor L."/>
            <person name="Lipzen A."/>
            <person name="Clum A."/>
            <person name="Barry K."/>
            <person name="Grigoriev I.V."/>
            <person name="Martin F.M."/>
            <person name="Stajich J.E."/>
            <person name="Smith M.E."/>
            <person name="Bonito G."/>
            <person name="Spatafora J.W."/>
        </authorList>
    </citation>
    <scope>NUCLEOTIDE SEQUENCE [LARGE SCALE GENOMIC DNA]</scope>
    <source>
        <strain evidence="13 14">GMNB39</strain>
    </source>
</reference>
<evidence type="ECO:0000256" key="3">
    <source>
        <dbReference type="ARBA" id="ARBA00022448"/>
    </source>
</evidence>
<evidence type="ECO:0000256" key="1">
    <source>
        <dbReference type="ARBA" id="ARBA00004127"/>
    </source>
</evidence>
<keyword evidence="14" id="KW-1185">Reference proteome</keyword>
<evidence type="ECO:0000259" key="12">
    <source>
        <dbReference type="Pfam" id="PF01699"/>
    </source>
</evidence>
<comment type="caution">
    <text evidence="13">The sequence shown here is derived from an EMBL/GenBank/DDBJ whole genome shotgun (WGS) entry which is preliminary data.</text>
</comment>
<evidence type="ECO:0000313" key="13">
    <source>
        <dbReference type="EMBL" id="RUP49281.1"/>
    </source>
</evidence>
<organism evidence="13 14">
    <name type="scientific">Jimgerdemannia flammicorona</name>
    <dbReference type="NCBI Taxonomy" id="994334"/>
    <lineage>
        <taxon>Eukaryota</taxon>
        <taxon>Fungi</taxon>
        <taxon>Fungi incertae sedis</taxon>
        <taxon>Mucoromycota</taxon>
        <taxon>Mucoromycotina</taxon>
        <taxon>Endogonomycetes</taxon>
        <taxon>Endogonales</taxon>
        <taxon>Endogonaceae</taxon>
        <taxon>Jimgerdemannia</taxon>
    </lineage>
</organism>
<evidence type="ECO:0000256" key="10">
    <source>
        <dbReference type="RuleBase" id="RU365028"/>
    </source>
</evidence>
<evidence type="ECO:0000256" key="8">
    <source>
        <dbReference type="ARBA" id="ARBA00023065"/>
    </source>
</evidence>
<keyword evidence="4 10" id="KW-0109">Calcium transport</keyword>
<feature type="compositionally biased region" description="Polar residues" evidence="11">
    <location>
        <begin position="73"/>
        <end position="84"/>
    </location>
</feature>
<feature type="transmembrane region" description="Helical" evidence="10">
    <location>
        <begin position="202"/>
        <end position="225"/>
    </location>
</feature>
<keyword evidence="8 10" id="KW-0406">Ion transport</keyword>
<feature type="transmembrane region" description="Helical" evidence="10">
    <location>
        <begin position="410"/>
        <end position="434"/>
    </location>
</feature>
<feature type="domain" description="Sodium/calcium exchanger membrane region" evidence="12">
    <location>
        <begin position="380"/>
        <end position="518"/>
    </location>
</feature>
<dbReference type="GO" id="GO:0012505">
    <property type="term" value="C:endomembrane system"/>
    <property type="evidence" value="ECO:0007669"/>
    <property type="project" value="UniProtKB-SubCell"/>
</dbReference>
<keyword evidence="7 10" id="KW-1133">Transmembrane helix</keyword>
<dbReference type="InterPro" id="IPR044880">
    <property type="entry name" value="NCX_ion-bd_dom_sf"/>
</dbReference>
<comment type="subcellular location">
    <subcellularLocation>
        <location evidence="1">Endomembrane system</location>
        <topology evidence="1">Multi-pass membrane protein</topology>
    </subcellularLocation>
    <subcellularLocation>
        <location evidence="10">Vacuole membrane</location>
    </subcellularLocation>
</comment>
<comment type="similarity">
    <text evidence="2 10">Belongs to the Ca(2+):cation antiporter (CaCA) (TC 2.A.19) family.</text>
</comment>
<dbReference type="Proteomes" id="UP000268093">
    <property type="component" value="Unassembled WGS sequence"/>
</dbReference>
<dbReference type="GO" id="GO:0000329">
    <property type="term" value="C:fungal-type vacuole membrane"/>
    <property type="evidence" value="ECO:0007669"/>
    <property type="project" value="TreeGrafter"/>
</dbReference>
<dbReference type="EMBL" id="RBNI01002449">
    <property type="protein sequence ID" value="RUP49281.1"/>
    <property type="molecule type" value="Genomic_DNA"/>
</dbReference>
<feature type="domain" description="Sodium/calcium exchanger membrane region" evidence="12">
    <location>
        <begin position="142"/>
        <end position="300"/>
    </location>
</feature>
<feature type="transmembrane region" description="Helical" evidence="10">
    <location>
        <begin position="501"/>
        <end position="521"/>
    </location>
</feature>
<comment type="function">
    <text evidence="10">Has a role in promoting intracellular calcium ion sequestration via the exchange of calcium ions for hydrogen ions across the vacuolar membrane. Involved also in manganese ion homeostasis via its uptake into the vacuole.</text>
</comment>
<keyword evidence="5 10" id="KW-0812">Transmembrane</keyword>
<dbReference type="GO" id="GO:0015369">
    <property type="term" value="F:calcium:proton antiporter activity"/>
    <property type="evidence" value="ECO:0007669"/>
    <property type="project" value="UniProtKB-UniRule"/>
</dbReference>
<evidence type="ECO:0000256" key="11">
    <source>
        <dbReference type="SAM" id="MobiDB-lite"/>
    </source>
</evidence>
<evidence type="ECO:0000256" key="2">
    <source>
        <dbReference type="ARBA" id="ARBA00008170"/>
    </source>
</evidence>
<name>A0A433DEL7_9FUNG</name>
<sequence>ALLPANIVRPLIPISWTQTYFLSNWQCTDVPLLHAASKTIRLRTIIMSFATNDRDNDELFQLSVPKKALRHTGSVTPDYSPSVSDTDHLESSYSCDEPASGKRHRPATVGGALRAIVLSSYVNLLVVFIPLGIISHFLWNPTATFILNFLAIIPLAKLLGFATEDLAIRVGETLGGLLNATFGNAVELIISVIALTKNLVRVVQASMLGSILSNLLLVLGFCFFCGGLKYKEQEFNITAAQTSASLMAIATCSLLLPAAFYSSLIGVQTNQVVDNDILAISHATAVILLIIYGSYLLFQFSPAATEESQPEESEEPLMPLWMALTLLETIRQPCNGKQDDGWGTGGHCETVHVARMPSRRNVEVLWRQSLTLHATPLPSLFVITVLVAICAEFLVGAIDDIVTQWHLTETFVGLILLPIVGNAAEHVTAVTVALKNKMDLAIGVAIGSSMQIALLVTPLMVIIGWGLGVPMTLYFNVYETAVMFISVLIVNYLINDGKSNWLEGLMLLGVYVIIAISFFYYPDVSISM</sequence>
<dbReference type="FunFam" id="1.20.1420.30:FF:000011">
    <property type="entry name" value="Vacuolar calcium ion transporter"/>
    <property type="match status" value="1"/>
</dbReference>
<evidence type="ECO:0000256" key="7">
    <source>
        <dbReference type="ARBA" id="ARBA00022989"/>
    </source>
</evidence>
<dbReference type="NCBIfam" id="TIGR00378">
    <property type="entry name" value="cax"/>
    <property type="match status" value="1"/>
</dbReference>
<feature type="transmembrane region" description="Helical" evidence="10">
    <location>
        <begin position="441"/>
        <end position="467"/>
    </location>
</feature>
<evidence type="ECO:0000256" key="5">
    <source>
        <dbReference type="ARBA" id="ARBA00022692"/>
    </source>
</evidence>
<feature type="region of interest" description="Disordered" evidence="11">
    <location>
        <begin position="73"/>
        <end position="103"/>
    </location>
</feature>
<protein>
    <recommendedName>
        <fullName evidence="10">Vacuolar calcium ion transporter</fullName>
    </recommendedName>
</protein>
<dbReference type="GO" id="GO:0006874">
    <property type="term" value="P:intracellular calcium ion homeostasis"/>
    <property type="evidence" value="ECO:0007669"/>
    <property type="project" value="TreeGrafter"/>
</dbReference>
<feature type="transmembrane region" description="Helical" evidence="10">
    <location>
        <begin position="112"/>
        <end position="139"/>
    </location>
</feature>
<evidence type="ECO:0000313" key="14">
    <source>
        <dbReference type="Proteomes" id="UP000268093"/>
    </source>
</evidence>
<dbReference type="InterPro" id="IPR004798">
    <property type="entry name" value="CAX-like"/>
</dbReference>
<keyword evidence="10" id="KW-0050">Antiport</keyword>
<gene>
    <name evidence="13" type="ORF">BC936DRAFT_142891</name>
</gene>
<keyword evidence="6 10" id="KW-0106">Calcium</keyword>
<keyword evidence="9 10" id="KW-0472">Membrane</keyword>
<dbReference type="PANTHER" id="PTHR31503:SF22">
    <property type="entry name" value="VACUOLAR CALCIUM ION TRANSPORTER"/>
    <property type="match status" value="1"/>
</dbReference>
<feature type="transmembrane region" description="Helical" evidence="10">
    <location>
        <begin position="473"/>
        <end position="494"/>
    </location>
</feature>
<feature type="transmembrane region" description="Helical" evidence="10">
    <location>
        <begin position="145"/>
        <end position="162"/>
    </location>
</feature>
<evidence type="ECO:0000256" key="4">
    <source>
        <dbReference type="ARBA" id="ARBA00022568"/>
    </source>
</evidence>
<feature type="transmembrane region" description="Helical" evidence="10">
    <location>
        <begin position="174"/>
        <end position="196"/>
    </location>
</feature>
<dbReference type="AlphaFoldDB" id="A0A433DEL7"/>
<keyword evidence="10" id="KW-0926">Vacuole</keyword>
<dbReference type="Pfam" id="PF01699">
    <property type="entry name" value="Na_Ca_ex"/>
    <property type="match status" value="2"/>
</dbReference>
<dbReference type="Gene3D" id="1.20.1420.30">
    <property type="entry name" value="NCX, central ion-binding region"/>
    <property type="match status" value="2"/>
</dbReference>
<keyword evidence="3 10" id="KW-0813">Transport</keyword>
<feature type="transmembrane region" description="Helical" evidence="10">
    <location>
        <begin position="246"/>
        <end position="265"/>
    </location>
</feature>
<proteinExistence type="inferred from homology"/>
<evidence type="ECO:0000256" key="9">
    <source>
        <dbReference type="ARBA" id="ARBA00023136"/>
    </source>
</evidence>
<feature type="transmembrane region" description="Helical" evidence="10">
    <location>
        <begin position="277"/>
        <end position="298"/>
    </location>
</feature>
<dbReference type="InterPro" id="IPR004713">
    <property type="entry name" value="CaH_exchang"/>
</dbReference>
<dbReference type="InterPro" id="IPR004837">
    <property type="entry name" value="NaCa_Exmemb"/>
</dbReference>